<evidence type="ECO:0000313" key="1">
    <source>
        <dbReference type="EMBL" id="CDR93989.1"/>
    </source>
</evidence>
<sequence length="891" mass="98603">MSLRAGGSALRLGVRALGARRPNAGRAAGWHREFSFIRSFFETETQIDNTPAAVSLFDKETAFHDFESNLNALLSRDDARFDEYVAFLRESKYPLDGNEPSFEKYNTGNLVRLLDSMTFLSHCGHADSHTKMVDLVTREISSRPLLTEGGSGVETLINCAKCLSRNVRVPGATRLVNHINREVRTHAPMLLQHGCFVSVTSALSHIAHPSIMGMIVHTCCVRCNDLSPHDLSLMPMMLRDFKIDNSRLITPILERVGEGPMACFDSTGQLCRFFQDVASMEYMENDEGMLIEKPVNRLSAIIMSNIDHYSTSERIFLIASLPTCNHIPPDAKDMYGGLLRRVLVNIGVLLDSKGAVEMNSGIAKVLKSLTKYQLLGVIDTVCRHDPFYPDIRAEASDVINWILTAGEKGKIVGENKLKGLFKALAEEVCRRSDEAMPPSDDHTGSEPSNDSYLAAFSEDVVLMRLVDRILTADQLDSLQDTHERLLKIVANQITSKTQKRHETLYAVAKEVSKCHPSVQRALVKPVFAVLMREPDNTKEWLAASSNALKILRNCGNSKSHKDGSHDADAADAKFINQVVSQYVDALVGNDLGHLPSVAACEMLSQIYLLLKSATCKLGDNSEKLASRVSQRLLQLLRRPGDALSAKALRSLTQLPGGDKVGDFVNELMTSWANENSDQKPTGVRLSNAVEYVIASSVAMLDAAKVADNAVERIDVIAEVASERLGDLQNNIDAKFARNNYAQHGERQANTYVWEPSVGLKPLFNRPIEPLDVFLADRMKGLDKYVPAERYSGIEHYAGGIASLHQLKRYFQKIHNQISELELRITVLLKSDQEASTGNMEQLLSSLNKLSSAINGSVLAVAMAEPAWPDTYLPRKHTRRLVESALKRLVPG</sequence>
<reference evidence="2" key="1">
    <citation type="journal article" date="2014" name="Nucleic Acids Res.">
        <title>The evolutionary dynamics of variant antigen genes in Babesia reveal a history of genomic innovation underlying host-parasite interaction.</title>
        <authorList>
            <person name="Jackson A.P."/>
            <person name="Otto T.D."/>
            <person name="Darby A."/>
            <person name="Ramaprasad A."/>
            <person name="Xia D."/>
            <person name="Echaide I.E."/>
            <person name="Farber M."/>
            <person name="Gahlot S."/>
            <person name="Gamble J."/>
            <person name="Gupta D."/>
            <person name="Gupta Y."/>
            <person name="Jackson L."/>
            <person name="Malandrin L."/>
            <person name="Malas T.B."/>
            <person name="Moussa E."/>
            <person name="Nair M."/>
            <person name="Reid A.J."/>
            <person name="Sanders M."/>
            <person name="Sharma J."/>
            <person name="Tracey A."/>
            <person name="Quail M.A."/>
            <person name="Weir W."/>
            <person name="Wastling J.M."/>
            <person name="Hall N."/>
            <person name="Willadsen P."/>
            <person name="Lingelbach K."/>
            <person name="Shiels B."/>
            <person name="Tait A."/>
            <person name="Berriman M."/>
            <person name="Allred D.R."/>
            <person name="Pain A."/>
        </authorList>
    </citation>
    <scope>NUCLEOTIDE SEQUENCE [LARGE SCALE GENOMIC DNA]</scope>
    <source>
        <strain evidence="2">Bond</strain>
    </source>
</reference>
<dbReference type="GeneID" id="24562530"/>
<organism evidence="1 2">
    <name type="scientific">Babesia bigemina</name>
    <dbReference type="NCBI Taxonomy" id="5866"/>
    <lineage>
        <taxon>Eukaryota</taxon>
        <taxon>Sar</taxon>
        <taxon>Alveolata</taxon>
        <taxon>Apicomplexa</taxon>
        <taxon>Aconoidasida</taxon>
        <taxon>Piroplasmida</taxon>
        <taxon>Babesiidae</taxon>
        <taxon>Babesia</taxon>
    </lineage>
</organism>
<gene>
    <name evidence="1" type="ORF">BBBOND_0103110</name>
</gene>
<dbReference type="KEGG" id="bbig:BBBOND_0103110"/>
<dbReference type="Proteomes" id="UP000033188">
    <property type="component" value="Chromosome 1"/>
</dbReference>
<name>A0A061D4V6_BABBI</name>
<dbReference type="VEuPathDB" id="PiroplasmaDB:BBBOND_0103110"/>
<dbReference type="RefSeq" id="XP_012766175.1">
    <property type="nucleotide sequence ID" value="XM_012910721.1"/>
</dbReference>
<dbReference type="EMBL" id="LK391707">
    <property type="protein sequence ID" value="CDR93989.1"/>
    <property type="molecule type" value="Genomic_DNA"/>
</dbReference>
<evidence type="ECO:0000313" key="2">
    <source>
        <dbReference type="Proteomes" id="UP000033188"/>
    </source>
</evidence>
<protein>
    <submittedName>
        <fullName evidence="1">Uncharacterized protein</fullName>
    </submittedName>
</protein>
<accession>A0A061D4V6</accession>
<dbReference type="OMA" id="VEMCRPI"/>
<dbReference type="OrthoDB" id="365352at2759"/>
<dbReference type="AlphaFoldDB" id="A0A061D4V6"/>
<proteinExistence type="predicted"/>
<keyword evidence="2" id="KW-1185">Reference proteome</keyword>